<dbReference type="InterPro" id="IPR036291">
    <property type="entry name" value="NAD(P)-bd_dom_sf"/>
</dbReference>
<keyword evidence="3" id="KW-0808">Transferase</keyword>
<reference evidence="6 7" key="1">
    <citation type="submission" date="2021-01" db="EMBL/GenBank/DDBJ databases">
        <title>WGS of actinomycetes isolated from Thailand.</title>
        <authorList>
            <person name="Thawai C."/>
        </authorList>
    </citation>
    <scope>NUCLEOTIDE SEQUENCE [LARGE SCALE GENOMIC DNA]</scope>
    <source>
        <strain evidence="6 7">CA1R205</strain>
    </source>
</reference>
<dbReference type="PANTHER" id="PTHR43775:SF37">
    <property type="entry name" value="SI:DKEY-61P9.11"/>
    <property type="match status" value="1"/>
</dbReference>
<dbReference type="InterPro" id="IPR050091">
    <property type="entry name" value="PKS_NRPS_Biosynth_Enz"/>
</dbReference>
<dbReference type="SUPFAM" id="SSF51735">
    <property type="entry name" value="NAD(P)-binding Rossmann-fold domains"/>
    <property type="match status" value="2"/>
</dbReference>
<proteinExistence type="predicted"/>
<keyword evidence="7" id="KW-1185">Reference proteome</keyword>
<gene>
    <name evidence="6" type="ORF">JK363_41205</name>
</gene>
<evidence type="ECO:0000313" key="7">
    <source>
        <dbReference type="Proteomes" id="UP000634229"/>
    </source>
</evidence>
<dbReference type="Pfam" id="PF08659">
    <property type="entry name" value="KR"/>
    <property type="match status" value="1"/>
</dbReference>
<dbReference type="SUPFAM" id="SSF52151">
    <property type="entry name" value="FabD/lysophospholipase-like"/>
    <property type="match status" value="1"/>
</dbReference>
<feature type="non-terminal residue" evidence="6">
    <location>
        <position position="534"/>
    </location>
</feature>
<dbReference type="InterPro" id="IPR041618">
    <property type="entry name" value="PKS_DE"/>
</dbReference>
<dbReference type="RefSeq" id="WP_201883454.1">
    <property type="nucleotide sequence ID" value="NZ_JAERRF010000117.1"/>
</dbReference>
<dbReference type="EMBL" id="JAERRF010000117">
    <property type="protein sequence ID" value="MBL1102875.1"/>
    <property type="molecule type" value="Genomic_DNA"/>
</dbReference>
<comment type="caution">
    <text evidence="6">The sequence shown here is derived from an EMBL/GenBank/DDBJ whole genome shotgun (WGS) entry which is preliminary data.</text>
</comment>
<dbReference type="Gene3D" id="3.40.50.11460">
    <property type="match status" value="1"/>
</dbReference>
<keyword evidence="2" id="KW-0597">Phosphoprotein</keyword>
<dbReference type="InterPro" id="IPR001227">
    <property type="entry name" value="Ac_transferase_dom_sf"/>
</dbReference>
<dbReference type="InterPro" id="IPR014043">
    <property type="entry name" value="Acyl_transferase_dom"/>
</dbReference>
<feature type="domain" description="Ketoreductase" evidence="4">
    <location>
        <begin position="426"/>
        <end position="534"/>
    </location>
</feature>
<dbReference type="Gene3D" id="6.10.140.1830">
    <property type="match status" value="1"/>
</dbReference>
<dbReference type="Pfam" id="PF18369">
    <property type="entry name" value="PKS_DE"/>
    <property type="match status" value="1"/>
</dbReference>
<dbReference type="Gene3D" id="3.30.70.3290">
    <property type="match status" value="1"/>
</dbReference>
<evidence type="ECO:0000259" key="4">
    <source>
        <dbReference type="SMART" id="SM00822"/>
    </source>
</evidence>
<dbReference type="PANTHER" id="PTHR43775">
    <property type="entry name" value="FATTY ACID SYNTHASE"/>
    <property type="match status" value="1"/>
</dbReference>
<dbReference type="CDD" id="cd08952">
    <property type="entry name" value="KR_1_SDR_x"/>
    <property type="match status" value="1"/>
</dbReference>
<name>A0ABS1NRZ3_9ACTN</name>
<evidence type="ECO:0000256" key="2">
    <source>
        <dbReference type="ARBA" id="ARBA00022553"/>
    </source>
</evidence>
<dbReference type="InterPro" id="IPR016035">
    <property type="entry name" value="Acyl_Trfase/lysoPLipase"/>
</dbReference>
<sequence>MLAEFRQVVERLTYEAPRIALVSNLTGELATAREVCDPEYWVRHVREAVRFADGVTRLAALGVTACLELGPDGVLSGMGQESVPELLFSTVLRKDRDESGSLLEGLAQVFVQGHGVDWAAFLAPSRPRRVELPTYAFQRERYWMGSASEAGDDIPKTTDSGFWDAVERGDASELADLLALPGDESLTAVLPALSAWRRQDRERSAVEGWRYRVAWSSLAGVSGVLSGAWLVVVPAGLAGDAWVGECVRGLARSGARLVMLELDADESGRERIVERLRDVLDGEAGLAGVVSLLAVASGRDAVFGSVPVGLALTLGLVQALGDVGVEVPLWCVTRGAVAVSDSERVIDLDQVQLWGLGRVAGLELAGRWGGVVDLPEVVDARLVGRLAGVLASREAEGEVAVRAAGVFGRRVVRAAGSGGGSWRVSGTVLVTGGTGGVGRHVARWLVGVGAEHVLLASRRGPAADGVRELEAQVAELGARLSVVACDVGDRDAVAGVLAGVPAEVPLTAVVHAAGVLDDGVLDGLSVERFERVLR</sequence>
<organism evidence="6 7">
    <name type="scientific">Streptomyces coffeae</name>
    <dbReference type="NCBI Taxonomy" id="621382"/>
    <lineage>
        <taxon>Bacteria</taxon>
        <taxon>Bacillati</taxon>
        <taxon>Actinomycetota</taxon>
        <taxon>Actinomycetes</taxon>
        <taxon>Kitasatosporales</taxon>
        <taxon>Streptomycetaceae</taxon>
        <taxon>Streptomyces</taxon>
    </lineage>
</organism>
<dbReference type="Gene3D" id="3.40.366.10">
    <property type="entry name" value="Malonyl-Coenzyme A Acyl Carrier Protein, domain 2"/>
    <property type="match status" value="1"/>
</dbReference>
<dbReference type="Proteomes" id="UP000634229">
    <property type="component" value="Unassembled WGS sequence"/>
</dbReference>
<dbReference type="InterPro" id="IPR057326">
    <property type="entry name" value="KR_dom"/>
</dbReference>
<dbReference type="SMART" id="SM00822">
    <property type="entry name" value="PKS_KR"/>
    <property type="match status" value="1"/>
</dbReference>
<evidence type="ECO:0000256" key="1">
    <source>
        <dbReference type="ARBA" id="ARBA00022450"/>
    </source>
</evidence>
<dbReference type="SMART" id="SM00827">
    <property type="entry name" value="PKS_AT"/>
    <property type="match status" value="1"/>
</dbReference>
<dbReference type="InterPro" id="IPR013968">
    <property type="entry name" value="PKS_KR"/>
</dbReference>
<protein>
    <submittedName>
        <fullName evidence="6">SDR family NAD(P)-dependent oxidoreductase</fullName>
    </submittedName>
</protein>
<evidence type="ECO:0000313" key="6">
    <source>
        <dbReference type="EMBL" id="MBL1102875.1"/>
    </source>
</evidence>
<feature type="domain" description="Malonyl-CoA:ACP transacylase (MAT)" evidence="5">
    <location>
        <begin position="1"/>
        <end position="96"/>
    </location>
</feature>
<evidence type="ECO:0000256" key="3">
    <source>
        <dbReference type="ARBA" id="ARBA00022679"/>
    </source>
</evidence>
<evidence type="ECO:0000259" key="5">
    <source>
        <dbReference type="SMART" id="SM00827"/>
    </source>
</evidence>
<dbReference type="Gene3D" id="3.40.50.720">
    <property type="entry name" value="NAD(P)-binding Rossmann-like Domain"/>
    <property type="match status" value="1"/>
</dbReference>
<keyword evidence="1" id="KW-0596">Phosphopantetheine</keyword>
<accession>A0ABS1NRZ3</accession>